<name>A0ABW5B1V5_9BACT</name>
<organism evidence="1 2">
    <name type="scientific">Shivajiella indica</name>
    <dbReference type="NCBI Taxonomy" id="872115"/>
    <lineage>
        <taxon>Bacteria</taxon>
        <taxon>Pseudomonadati</taxon>
        <taxon>Bacteroidota</taxon>
        <taxon>Cytophagia</taxon>
        <taxon>Cytophagales</taxon>
        <taxon>Cyclobacteriaceae</taxon>
        <taxon>Shivajiella</taxon>
    </lineage>
</organism>
<gene>
    <name evidence="1" type="ORF">ACFSKV_00315</name>
</gene>
<evidence type="ECO:0008006" key="3">
    <source>
        <dbReference type="Google" id="ProtNLM"/>
    </source>
</evidence>
<proteinExistence type="predicted"/>
<sequence>MKNYILFLTIGLLLSCAGRNQSGDTSEKADQSVEVESITKNTPTEVEESNAESFGLIGKWTIPSSFGGGELKIEHHLGKYYKNEELNDGTVNISEMVMKEEGGMKIFSLKDQSSQDTWVITESGRLEVRGKDGVIYSSEAI</sequence>
<keyword evidence="2" id="KW-1185">Reference proteome</keyword>
<accession>A0ABW5B1V5</accession>
<protein>
    <recommendedName>
        <fullName evidence="3">Lipocalin-like domain-containing protein</fullName>
    </recommendedName>
</protein>
<evidence type="ECO:0000313" key="2">
    <source>
        <dbReference type="Proteomes" id="UP001597414"/>
    </source>
</evidence>
<dbReference type="RefSeq" id="WP_380799510.1">
    <property type="nucleotide sequence ID" value="NZ_JBHUIV010000002.1"/>
</dbReference>
<dbReference type="Proteomes" id="UP001597414">
    <property type="component" value="Unassembled WGS sequence"/>
</dbReference>
<dbReference type="PROSITE" id="PS51257">
    <property type="entry name" value="PROKAR_LIPOPROTEIN"/>
    <property type="match status" value="1"/>
</dbReference>
<dbReference type="EMBL" id="JBHUIV010000002">
    <property type="protein sequence ID" value="MFD2199988.1"/>
    <property type="molecule type" value="Genomic_DNA"/>
</dbReference>
<reference evidence="2" key="1">
    <citation type="journal article" date="2019" name="Int. J. Syst. Evol. Microbiol.">
        <title>The Global Catalogue of Microorganisms (GCM) 10K type strain sequencing project: providing services to taxonomists for standard genome sequencing and annotation.</title>
        <authorList>
            <consortium name="The Broad Institute Genomics Platform"/>
            <consortium name="The Broad Institute Genome Sequencing Center for Infectious Disease"/>
            <person name="Wu L."/>
            <person name="Ma J."/>
        </authorList>
    </citation>
    <scope>NUCLEOTIDE SEQUENCE [LARGE SCALE GENOMIC DNA]</scope>
    <source>
        <strain evidence="2">KCTC 19812</strain>
    </source>
</reference>
<comment type="caution">
    <text evidence="1">The sequence shown here is derived from an EMBL/GenBank/DDBJ whole genome shotgun (WGS) entry which is preliminary data.</text>
</comment>
<evidence type="ECO:0000313" key="1">
    <source>
        <dbReference type="EMBL" id="MFD2199988.1"/>
    </source>
</evidence>